<dbReference type="CDD" id="cd00882">
    <property type="entry name" value="Ras_like_GTPase"/>
    <property type="match status" value="1"/>
</dbReference>
<reference evidence="4" key="1">
    <citation type="submission" date="2017-05" db="UniProtKB">
        <authorList>
            <consortium name="EnsemblMetazoa"/>
        </authorList>
    </citation>
    <scope>IDENTIFICATION</scope>
</reference>
<dbReference type="Gene3D" id="1.25.40.20">
    <property type="entry name" value="Ankyrin repeat-containing domain"/>
    <property type="match status" value="3"/>
</dbReference>
<evidence type="ECO:0000313" key="4">
    <source>
        <dbReference type="EnsemblMetazoa" id="Aqu2.1.22386_001"/>
    </source>
</evidence>
<dbReference type="STRING" id="400682.A0A1X7U4J9"/>
<sequence>DKCWEVFEYGWLKDGDHHNKAVNILPFVKEPNKIKRRNGKRDNTSLHHLSSRNGWLDVTKDLITKYHCDPQERDSGGETCLHYAAVDNHVDVMRYLIDECHLDPMNTDIFGDTVLHRAAAHGSFDVIKYLINHHHCDPMATNNEGETVLHVAAAKYNTPDVIKYLINECNCDPMTIDKKGRTPLHWAAYWGHFVAVECLLSTGKCDPLAKDNEGRTPLQLAKESAGQKIRTNTLPIFKKFGDIESSHPIDSYVNVLLVGNPGAGKSTLSHVINDTATGSIVLGSFRNVGGVVPCTAGIIPYKLKHRKLGNIILHDFAGHSEYYSSHSAACH</sequence>
<dbReference type="Pfam" id="PF12796">
    <property type="entry name" value="Ank_2"/>
    <property type="match status" value="1"/>
</dbReference>
<dbReference type="SUPFAM" id="SSF48403">
    <property type="entry name" value="Ankyrin repeat"/>
    <property type="match status" value="1"/>
</dbReference>
<dbReference type="InterPro" id="IPR051637">
    <property type="entry name" value="Ank_repeat_dom-contain_49"/>
</dbReference>
<keyword evidence="1" id="KW-0677">Repeat</keyword>
<dbReference type="InParanoid" id="A0A1X7U4J9"/>
<dbReference type="OrthoDB" id="448455at2759"/>
<keyword evidence="2 3" id="KW-0040">ANK repeat</keyword>
<dbReference type="InterPro" id="IPR036770">
    <property type="entry name" value="Ankyrin_rpt-contain_sf"/>
</dbReference>
<protein>
    <submittedName>
        <fullName evidence="4">Uncharacterized protein</fullName>
    </submittedName>
</protein>
<dbReference type="InterPro" id="IPR002110">
    <property type="entry name" value="Ankyrin_rpt"/>
</dbReference>
<dbReference type="PANTHER" id="PTHR24180">
    <property type="entry name" value="CYCLIN-DEPENDENT KINASE INHIBITOR 2C-RELATED"/>
    <property type="match status" value="1"/>
</dbReference>
<dbReference type="SMART" id="SM00248">
    <property type="entry name" value="ANK"/>
    <property type="match status" value="4"/>
</dbReference>
<dbReference type="PROSITE" id="PS50297">
    <property type="entry name" value="ANK_REP_REGION"/>
    <property type="match status" value="3"/>
</dbReference>
<feature type="repeat" description="ANK" evidence="3">
    <location>
        <begin position="76"/>
        <end position="98"/>
    </location>
</feature>
<evidence type="ECO:0000256" key="3">
    <source>
        <dbReference type="PROSITE-ProRule" id="PRU00023"/>
    </source>
</evidence>
<proteinExistence type="predicted"/>
<dbReference type="EnsemblMetazoa" id="Aqu2.1.22386_001">
    <property type="protein sequence ID" value="Aqu2.1.22386_001"/>
    <property type="gene ID" value="Aqu2.1.22386"/>
</dbReference>
<dbReference type="PANTHER" id="PTHR24180:SF45">
    <property type="entry name" value="POLY [ADP-RIBOSE] POLYMERASE TANKYRASE"/>
    <property type="match status" value="1"/>
</dbReference>
<dbReference type="AlphaFoldDB" id="A0A1X7U4J9"/>
<name>A0A1X7U4J9_AMPQE</name>
<dbReference type="eggNOG" id="KOG0504">
    <property type="taxonomic scope" value="Eukaryota"/>
</dbReference>
<dbReference type="PROSITE" id="PS50088">
    <property type="entry name" value="ANK_REPEAT"/>
    <property type="match status" value="3"/>
</dbReference>
<accession>A0A1X7U4J9</accession>
<evidence type="ECO:0000256" key="2">
    <source>
        <dbReference type="ARBA" id="ARBA00023043"/>
    </source>
</evidence>
<organism evidence="4">
    <name type="scientific">Amphimedon queenslandica</name>
    <name type="common">Sponge</name>
    <dbReference type="NCBI Taxonomy" id="400682"/>
    <lineage>
        <taxon>Eukaryota</taxon>
        <taxon>Metazoa</taxon>
        <taxon>Porifera</taxon>
        <taxon>Demospongiae</taxon>
        <taxon>Heteroscleromorpha</taxon>
        <taxon>Haplosclerida</taxon>
        <taxon>Niphatidae</taxon>
        <taxon>Amphimedon</taxon>
    </lineage>
</organism>
<dbReference type="SUPFAM" id="SSF52540">
    <property type="entry name" value="P-loop containing nucleoside triphosphate hydrolases"/>
    <property type="match status" value="1"/>
</dbReference>
<dbReference type="Pfam" id="PF13637">
    <property type="entry name" value="Ank_4"/>
    <property type="match status" value="1"/>
</dbReference>
<feature type="repeat" description="ANK" evidence="3">
    <location>
        <begin position="179"/>
        <end position="203"/>
    </location>
</feature>
<dbReference type="InterPro" id="IPR027417">
    <property type="entry name" value="P-loop_NTPase"/>
</dbReference>
<feature type="repeat" description="ANK" evidence="3">
    <location>
        <begin position="110"/>
        <end position="133"/>
    </location>
</feature>
<evidence type="ECO:0000256" key="1">
    <source>
        <dbReference type="ARBA" id="ARBA00022737"/>
    </source>
</evidence>